<dbReference type="Proteomes" id="UP000504609">
    <property type="component" value="Unplaced"/>
</dbReference>
<reference evidence="2" key="1">
    <citation type="submission" date="2025-08" db="UniProtKB">
        <authorList>
            <consortium name="RefSeq"/>
        </authorList>
    </citation>
    <scope>IDENTIFICATION</scope>
    <source>
        <tissue evidence="2">Young leaves</tissue>
    </source>
</reference>
<gene>
    <name evidence="2" type="primary">LOC111460429</name>
</gene>
<keyword evidence="1" id="KW-1185">Reference proteome</keyword>
<evidence type="ECO:0000313" key="2">
    <source>
        <dbReference type="RefSeq" id="XP_022959463.1"/>
    </source>
</evidence>
<dbReference type="AlphaFoldDB" id="A0A6J1H604"/>
<accession>A0A6J1H604</accession>
<name>A0A6J1H604_CUCMO</name>
<dbReference type="Gene3D" id="3.70.10.10">
    <property type="match status" value="1"/>
</dbReference>
<organism evidence="1 2">
    <name type="scientific">Cucurbita moschata</name>
    <name type="common">Winter crookneck squash</name>
    <name type="synonym">Cucurbita pepo var. moschata</name>
    <dbReference type="NCBI Taxonomy" id="3662"/>
    <lineage>
        <taxon>Eukaryota</taxon>
        <taxon>Viridiplantae</taxon>
        <taxon>Streptophyta</taxon>
        <taxon>Embryophyta</taxon>
        <taxon>Tracheophyta</taxon>
        <taxon>Spermatophyta</taxon>
        <taxon>Magnoliopsida</taxon>
        <taxon>eudicotyledons</taxon>
        <taxon>Gunneridae</taxon>
        <taxon>Pentapetalae</taxon>
        <taxon>rosids</taxon>
        <taxon>fabids</taxon>
        <taxon>Cucurbitales</taxon>
        <taxon>Cucurbitaceae</taxon>
        <taxon>Cucurbiteae</taxon>
        <taxon>Cucurbita</taxon>
    </lineage>
</organism>
<dbReference type="RefSeq" id="XP_022959463.1">
    <property type="nucleotide sequence ID" value="XM_023103695.1"/>
</dbReference>
<sequence>MLFTLVYNNPPRAVLAFRNSFITNDDQSTFICEMMSSDPDDHEDDINCNIDFKSFVSIDSKEFQRVVEEFRNIITVYVFVTNLQVRFTCALKEIILSQVEEQCIIGGIEDGQEIQFVITLHPSRFFNELSSQVGRVWLYRTSNARSAIFAPINSNAQFVVYFPIM</sequence>
<dbReference type="KEGG" id="cmos:111460429"/>
<dbReference type="GeneID" id="111460429"/>
<evidence type="ECO:0000313" key="1">
    <source>
        <dbReference type="Proteomes" id="UP000504609"/>
    </source>
</evidence>
<protein>
    <submittedName>
        <fullName evidence="2">Uncharacterized protein LOC111460429</fullName>
    </submittedName>
</protein>
<proteinExistence type="predicted"/>